<proteinExistence type="predicted"/>
<feature type="region of interest" description="Disordered" evidence="1">
    <location>
        <begin position="196"/>
        <end position="225"/>
    </location>
</feature>
<feature type="compositionally biased region" description="Polar residues" evidence="1">
    <location>
        <begin position="1"/>
        <end position="15"/>
    </location>
</feature>
<evidence type="ECO:0000256" key="1">
    <source>
        <dbReference type="SAM" id="MobiDB-lite"/>
    </source>
</evidence>
<protein>
    <submittedName>
        <fullName evidence="2">Uncharacterized protein</fullName>
    </submittedName>
</protein>
<comment type="caution">
    <text evidence="2">The sequence shown here is derived from an EMBL/GenBank/DDBJ whole genome shotgun (WGS) entry which is preliminary data.</text>
</comment>
<feature type="region of interest" description="Disordered" evidence="1">
    <location>
        <begin position="63"/>
        <end position="89"/>
    </location>
</feature>
<organism evidence="2 3">
    <name type="scientific">Penicillium salamii</name>
    <dbReference type="NCBI Taxonomy" id="1612424"/>
    <lineage>
        <taxon>Eukaryota</taxon>
        <taxon>Fungi</taxon>
        <taxon>Dikarya</taxon>
        <taxon>Ascomycota</taxon>
        <taxon>Pezizomycotina</taxon>
        <taxon>Eurotiomycetes</taxon>
        <taxon>Eurotiomycetidae</taxon>
        <taxon>Eurotiales</taxon>
        <taxon>Aspergillaceae</taxon>
        <taxon>Penicillium</taxon>
    </lineage>
</organism>
<reference evidence="2" key="1">
    <citation type="submission" date="2021-07" db="EMBL/GenBank/DDBJ databases">
        <authorList>
            <person name="Branca A.L. A."/>
        </authorList>
    </citation>
    <scope>NUCLEOTIDE SEQUENCE</scope>
</reference>
<sequence length="243" mass="27921">MFASPQTPFRQTGRYTPSKPSPLNISTPPWTMSPTRNSSNPPFALFQTEPVNRHTQNHTSPIPLNMNFNMDPNTSTQSPNTSSPTRSKPKYEARYASTIANPLKNAGLARTKTRRMFLNRVRNDRDEGRFEARGEQMMHMEHLADRRKWEESMAREGEVVEPDIADEDDMLPDDRDVLDEFLSQEEAMEMALRETQMQAQTQAHGRVDQLRGNGSGNDVPYSDDDYDDIFMRLQEQSQDMDMS</sequence>
<feature type="compositionally biased region" description="Low complexity" evidence="1">
    <location>
        <begin position="72"/>
        <end position="85"/>
    </location>
</feature>
<gene>
    <name evidence="2" type="ORF">PSALAMII_LOCUS4126</name>
</gene>
<dbReference type="Proteomes" id="UP001152592">
    <property type="component" value="Unassembled WGS sequence"/>
</dbReference>
<feature type="region of interest" description="Disordered" evidence="1">
    <location>
        <begin position="1"/>
        <end position="41"/>
    </location>
</feature>
<dbReference type="OrthoDB" id="5279705at2759"/>
<name>A0A9W4J2N0_9EURO</name>
<dbReference type="EMBL" id="CAJVPD010000210">
    <property type="protein sequence ID" value="CAG8366110.1"/>
    <property type="molecule type" value="Genomic_DNA"/>
</dbReference>
<accession>A0A9W4J2N0</accession>
<dbReference type="AlphaFoldDB" id="A0A9W4J2N0"/>
<evidence type="ECO:0000313" key="2">
    <source>
        <dbReference type="EMBL" id="CAG8366110.1"/>
    </source>
</evidence>
<evidence type="ECO:0000313" key="3">
    <source>
        <dbReference type="Proteomes" id="UP001152592"/>
    </source>
</evidence>
<feature type="compositionally biased region" description="Polar residues" evidence="1">
    <location>
        <begin position="21"/>
        <end position="41"/>
    </location>
</feature>